<evidence type="ECO:0000313" key="1">
    <source>
        <dbReference type="EMBL" id="GIY47100.1"/>
    </source>
</evidence>
<gene>
    <name evidence="1" type="ORF">CDAR_455411</name>
</gene>
<name>A0AAV4TL70_9ARAC</name>
<keyword evidence="2" id="KW-1185">Reference proteome</keyword>
<accession>A0AAV4TL70</accession>
<sequence>MDITICEFCKAYVTNFEVHNCFNLGNLHHRSYATIPQPSSANSAQNIDLRASQSMDNEARWSSMSQVNSAIQQSILIDIHQQTGYEENSADEMFIQYGVTKQNLYNTENSDFMFPALHPIQENESNSTHLQLPSEVSNVFMHRNSQNYQPLSPEHATNIPVSVTERSILTDSLQTFGQRNALLHQMAQHHNAFSEMEFSVMSSTNELPPDFSSAYHSFGESDHTLTNRVS</sequence>
<comment type="caution">
    <text evidence="1">The sequence shown here is derived from an EMBL/GenBank/DDBJ whole genome shotgun (WGS) entry which is preliminary data.</text>
</comment>
<dbReference type="EMBL" id="BPLQ01009867">
    <property type="protein sequence ID" value="GIY47100.1"/>
    <property type="molecule type" value="Genomic_DNA"/>
</dbReference>
<protein>
    <submittedName>
        <fullName evidence="1">Uncharacterized protein</fullName>
    </submittedName>
</protein>
<evidence type="ECO:0000313" key="2">
    <source>
        <dbReference type="Proteomes" id="UP001054837"/>
    </source>
</evidence>
<proteinExistence type="predicted"/>
<organism evidence="1 2">
    <name type="scientific">Caerostris darwini</name>
    <dbReference type="NCBI Taxonomy" id="1538125"/>
    <lineage>
        <taxon>Eukaryota</taxon>
        <taxon>Metazoa</taxon>
        <taxon>Ecdysozoa</taxon>
        <taxon>Arthropoda</taxon>
        <taxon>Chelicerata</taxon>
        <taxon>Arachnida</taxon>
        <taxon>Araneae</taxon>
        <taxon>Araneomorphae</taxon>
        <taxon>Entelegynae</taxon>
        <taxon>Araneoidea</taxon>
        <taxon>Araneidae</taxon>
        <taxon>Caerostris</taxon>
    </lineage>
</organism>
<dbReference type="AlphaFoldDB" id="A0AAV4TL70"/>
<reference evidence="1 2" key="1">
    <citation type="submission" date="2021-06" db="EMBL/GenBank/DDBJ databases">
        <title>Caerostris darwini draft genome.</title>
        <authorList>
            <person name="Kono N."/>
            <person name="Arakawa K."/>
        </authorList>
    </citation>
    <scope>NUCLEOTIDE SEQUENCE [LARGE SCALE GENOMIC DNA]</scope>
</reference>
<dbReference type="Proteomes" id="UP001054837">
    <property type="component" value="Unassembled WGS sequence"/>
</dbReference>